<dbReference type="eggNOG" id="ENOG5030D3Y">
    <property type="taxonomic scope" value="Bacteria"/>
</dbReference>
<evidence type="ECO:0000313" key="2">
    <source>
        <dbReference type="EMBL" id="AAZ98094.1"/>
    </source>
</evidence>
<dbReference type="AlphaFoldDB" id="Q3SGZ9"/>
<keyword evidence="1" id="KW-0732">Signal</keyword>
<dbReference type="Proteomes" id="UP000008291">
    <property type="component" value="Chromosome"/>
</dbReference>
<organism evidence="2 3">
    <name type="scientific">Thiobacillus denitrificans (strain ATCC 25259 / T1)</name>
    <dbReference type="NCBI Taxonomy" id="292415"/>
    <lineage>
        <taxon>Bacteria</taxon>
        <taxon>Pseudomonadati</taxon>
        <taxon>Pseudomonadota</taxon>
        <taxon>Betaproteobacteria</taxon>
        <taxon>Nitrosomonadales</taxon>
        <taxon>Thiobacillaceae</taxon>
        <taxon>Thiobacillus</taxon>
    </lineage>
</organism>
<evidence type="ECO:0000256" key="1">
    <source>
        <dbReference type="SAM" id="SignalP"/>
    </source>
</evidence>
<dbReference type="HOGENOM" id="CLU_690659_0_0_4"/>
<dbReference type="OrthoDB" id="5778825at2"/>
<dbReference type="KEGG" id="tbd:Tbd_2141"/>
<feature type="signal peptide" evidence="1">
    <location>
        <begin position="1"/>
        <end position="18"/>
    </location>
</feature>
<keyword evidence="3" id="KW-1185">Reference proteome</keyword>
<gene>
    <name evidence="2" type="ordered locus">Tbd_2141</name>
</gene>
<dbReference type="STRING" id="292415.Tbd_2141"/>
<name>Q3SGZ9_THIDA</name>
<evidence type="ECO:0000313" key="3">
    <source>
        <dbReference type="Proteomes" id="UP000008291"/>
    </source>
</evidence>
<feature type="chain" id="PRO_5004228856" evidence="1">
    <location>
        <begin position="19"/>
        <end position="403"/>
    </location>
</feature>
<reference evidence="2 3" key="1">
    <citation type="journal article" date="2006" name="J. Bacteriol.">
        <title>The genome sequence of the obligately chemolithoautotrophic, facultatively anaerobic bacterium Thiobacillus denitrificans.</title>
        <authorList>
            <person name="Beller H.R."/>
            <person name="Chain P.S."/>
            <person name="Letain T.E."/>
            <person name="Chakicherla A."/>
            <person name="Larimer F.W."/>
            <person name="Richardson P.M."/>
            <person name="Coleman M.A."/>
            <person name="Wood A.P."/>
            <person name="Kelly D.P."/>
        </authorList>
    </citation>
    <scope>NUCLEOTIDE SEQUENCE [LARGE SCALE GENOMIC DNA]</scope>
    <source>
        <strain evidence="2 3">ATCC 25259</strain>
    </source>
</reference>
<protein>
    <submittedName>
        <fullName evidence="2">Uncharacterized protein</fullName>
    </submittedName>
</protein>
<sequence>MRAAAAWLLALLAFPVQAEWEWSEPVTLGTARGAASFPHLESANRRGVAVSGDSVGVAWEDSRDGTPHCYLALKPLAAPAFDAETRLSAAECYTPVLIAVNGGRFVAAWEEGGRVYARVLPDGERIALSTSDAGQVTLASRADHVYAAWAEQAGRFRRIVVARLEVKENTVTVNTAKPVEARPPANEQGWPALAVRDGGGVTVAWEDRRYRHTVPMVSHSRDGRSFATPVRLTDHKSGAVNGLGAGTGAMRPTLTVWKRNRVAAVWLDKRDFLSGYDVYAAFDSGKRRFGRNVQVQDGFGDNMAQWHAQAVGDDDGRLLVLWDDARDGTPDVWLAEWNGKSFGDNVAVPGASGPGAQTDPVATLDAQGRLHVVWLEQDEAKGARIRYARGTPRHLESSRAVGR</sequence>
<accession>Q3SGZ9</accession>
<dbReference type="RefSeq" id="WP_011312653.1">
    <property type="nucleotide sequence ID" value="NC_007404.1"/>
</dbReference>
<dbReference type="EMBL" id="CP000116">
    <property type="protein sequence ID" value="AAZ98094.1"/>
    <property type="molecule type" value="Genomic_DNA"/>
</dbReference>
<proteinExistence type="predicted"/>